<reference evidence="3" key="1">
    <citation type="journal article" date="2021" name="Front. Microbiol.">
        <title>Comprehensive Comparative Genomics and Phenotyping of Methylobacterium Species.</title>
        <authorList>
            <person name="Alessa O."/>
            <person name="Ogura Y."/>
            <person name="Fujitani Y."/>
            <person name="Takami H."/>
            <person name="Hayashi T."/>
            <person name="Sahin N."/>
            <person name="Tani A."/>
        </authorList>
    </citation>
    <scope>NUCLEOTIDE SEQUENCE</scope>
    <source>
        <strain evidence="3">DSM 17168</strain>
    </source>
</reference>
<feature type="transmembrane region" description="Helical" evidence="1">
    <location>
        <begin position="40"/>
        <end position="63"/>
    </location>
</feature>
<evidence type="ECO:0000313" key="4">
    <source>
        <dbReference type="Proteomes" id="UP001055153"/>
    </source>
</evidence>
<feature type="transmembrane region" description="Helical" evidence="1">
    <location>
        <begin position="280"/>
        <end position="300"/>
    </location>
</feature>
<reference evidence="3" key="2">
    <citation type="submission" date="2021-08" db="EMBL/GenBank/DDBJ databases">
        <authorList>
            <person name="Tani A."/>
            <person name="Ola A."/>
            <person name="Ogura Y."/>
            <person name="Katsura K."/>
            <person name="Hayashi T."/>
        </authorList>
    </citation>
    <scope>NUCLEOTIDE SEQUENCE</scope>
    <source>
        <strain evidence="3">DSM 17168</strain>
    </source>
</reference>
<feature type="transmembrane region" description="Helical" evidence="1">
    <location>
        <begin position="239"/>
        <end position="260"/>
    </location>
</feature>
<keyword evidence="1" id="KW-0472">Membrane</keyword>
<evidence type="ECO:0000256" key="1">
    <source>
        <dbReference type="SAM" id="Phobius"/>
    </source>
</evidence>
<name>A0ABQ4S642_9HYPH</name>
<feature type="transmembrane region" description="Helical" evidence="1">
    <location>
        <begin position="184"/>
        <end position="203"/>
    </location>
</feature>
<keyword evidence="1" id="KW-0812">Transmembrane</keyword>
<accession>A0ABQ4S642</accession>
<comment type="caution">
    <text evidence="3">The sequence shown here is derived from an EMBL/GenBank/DDBJ whole genome shotgun (WGS) entry which is preliminary data.</text>
</comment>
<dbReference type="InterPro" id="IPR002656">
    <property type="entry name" value="Acyl_transf_3_dom"/>
</dbReference>
<protein>
    <recommendedName>
        <fullName evidence="2">Acyltransferase 3 domain-containing protein</fullName>
    </recommendedName>
</protein>
<gene>
    <name evidence="3" type="ORF">GMJLKIPL_0324</name>
</gene>
<proteinExistence type="predicted"/>
<feature type="domain" description="Acyltransferase 3" evidence="2">
    <location>
        <begin position="7"/>
        <end position="324"/>
    </location>
</feature>
<sequence>MSERRGEIQWLRAVAAFEVVIVHSDLATKHLGDPAVVQGWYGRVAGIGVELFFVVSGFIICLVAPRAQGGVSFMLGRIRRIIPLCVIFTSLAAAIHLSAGRYLIAPAPITPERLLRSYLTLPQWSYPVLGPTWTLEHEMMFYLVVAGALLLGAPTHRRKLALGAVVVALGCLGCWLGPYPNVSVWTFHLASPYMLAFGFGWLLCCCEEAGGRERAAIGVLCAAAVLLAFAVGQDWSHRLVLRIGVVTLLCAAALRARAVLSADGALNRMAWRLGDASFSLYLSHWFVLSAVGKLAAAAGVPHDLALPVRIAGILLAMAVGLLTYRLIEMPIDRFLRGMTPGRRRAALAIPPRWAAGDLPIPERVAPVIPARPPGGVLDGRVGP</sequence>
<feature type="transmembrane region" description="Helical" evidence="1">
    <location>
        <begin position="160"/>
        <end position="178"/>
    </location>
</feature>
<feature type="transmembrane region" description="Helical" evidence="1">
    <location>
        <begin position="124"/>
        <end position="153"/>
    </location>
</feature>
<keyword evidence="4" id="KW-1185">Reference proteome</keyword>
<feature type="transmembrane region" description="Helical" evidence="1">
    <location>
        <begin position="215"/>
        <end position="233"/>
    </location>
</feature>
<feature type="transmembrane region" description="Helical" evidence="1">
    <location>
        <begin position="306"/>
        <end position="327"/>
    </location>
</feature>
<dbReference type="EMBL" id="BPQQ01000003">
    <property type="protein sequence ID" value="GJD98416.1"/>
    <property type="molecule type" value="Genomic_DNA"/>
</dbReference>
<dbReference type="PANTHER" id="PTHR23028">
    <property type="entry name" value="ACETYLTRANSFERASE"/>
    <property type="match status" value="1"/>
</dbReference>
<dbReference type="Proteomes" id="UP001055153">
    <property type="component" value="Unassembled WGS sequence"/>
</dbReference>
<feature type="transmembrane region" description="Helical" evidence="1">
    <location>
        <begin position="84"/>
        <end position="104"/>
    </location>
</feature>
<dbReference type="Pfam" id="PF01757">
    <property type="entry name" value="Acyl_transf_3"/>
    <property type="match status" value="1"/>
</dbReference>
<evidence type="ECO:0000313" key="3">
    <source>
        <dbReference type="EMBL" id="GJD98416.1"/>
    </source>
</evidence>
<dbReference type="PANTHER" id="PTHR23028:SF131">
    <property type="entry name" value="BLR2367 PROTEIN"/>
    <property type="match status" value="1"/>
</dbReference>
<evidence type="ECO:0000259" key="2">
    <source>
        <dbReference type="Pfam" id="PF01757"/>
    </source>
</evidence>
<dbReference type="RefSeq" id="WP_238233366.1">
    <property type="nucleotide sequence ID" value="NZ_BPQQ01000003.1"/>
</dbReference>
<keyword evidence="1" id="KW-1133">Transmembrane helix</keyword>
<organism evidence="3 4">
    <name type="scientific">Methylobacterium isbiliense</name>
    <dbReference type="NCBI Taxonomy" id="315478"/>
    <lineage>
        <taxon>Bacteria</taxon>
        <taxon>Pseudomonadati</taxon>
        <taxon>Pseudomonadota</taxon>
        <taxon>Alphaproteobacteria</taxon>
        <taxon>Hyphomicrobiales</taxon>
        <taxon>Methylobacteriaceae</taxon>
        <taxon>Methylobacterium</taxon>
    </lineage>
</organism>
<dbReference type="InterPro" id="IPR050879">
    <property type="entry name" value="Acyltransferase_3"/>
</dbReference>